<evidence type="ECO:0000313" key="2">
    <source>
        <dbReference type="Proteomes" id="UP000499080"/>
    </source>
</evidence>
<dbReference type="AlphaFoldDB" id="A0A4Y2I747"/>
<name>A0A4Y2I747_ARAVE</name>
<comment type="caution">
    <text evidence="1">The sequence shown here is derived from an EMBL/GenBank/DDBJ whole genome shotgun (WGS) entry which is preliminary data.</text>
</comment>
<gene>
    <name evidence="1" type="ORF">AVEN_41965_1</name>
</gene>
<dbReference type="EMBL" id="BGPR01184708">
    <property type="protein sequence ID" value="GBM73503.1"/>
    <property type="molecule type" value="Genomic_DNA"/>
</dbReference>
<organism evidence="1 2">
    <name type="scientific">Araneus ventricosus</name>
    <name type="common">Orbweaver spider</name>
    <name type="synonym">Epeira ventricosa</name>
    <dbReference type="NCBI Taxonomy" id="182803"/>
    <lineage>
        <taxon>Eukaryota</taxon>
        <taxon>Metazoa</taxon>
        <taxon>Ecdysozoa</taxon>
        <taxon>Arthropoda</taxon>
        <taxon>Chelicerata</taxon>
        <taxon>Arachnida</taxon>
        <taxon>Araneae</taxon>
        <taxon>Araneomorphae</taxon>
        <taxon>Entelegynae</taxon>
        <taxon>Araneoidea</taxon>
        <taxon>Araneidae</taxon>
        <taxon>Araneus</taxon>
    </lineage>
</organism>
<keyword evidence="2" id="KW-1185">Reference proteome</keyword>
<reference evidence="1 2" key="1">
    <citation type="journal article" date="2019" name="Sci. Rep.">
        <title>Orb-weaving spider Araneus ventricosus genome elucidates the spidroin gene catalogue.</title>
        <authorList>
            <person name="Kono N."/>
            <person name="Nakamura H."/>
            <person name="Ohtoshi R."/>
            <person name="Moran D.A.P."/>
            <person name="Shinohara A."/>
            <person name="Yoshida Y."/>
            <person name="Fujiwara M."/>
            <person name="Mori M."/>
            <person name="Tomita M."/>
            <person name="Arakawa K."/>
        </authorList>
    </citation>
    <scope>NUCLEOTIDE SEQUENCE [LARGE SCALE GENOMIC DNA]</scope>
</reference>
<accession>A0A4Y2I747</accession>
<feature type="non-terminal residue" evidence="1">
    <location>
        <position position="1"/>
    </location>
</feature>
<sequence>LGVVYLVGSFIHDSYEELEMWINHLLLVRCTSAGESWKIAQ</sequence>
<protein>
    <submittedName>
        <fullName evidence="1">Uncharacterized protein</fullName>
    </submittedName>
</protein>
<proteinExistence type="predicted"/>
<evidence type="ECO:0000313" key="1">
    <source>
        <dbReference type="EMBL" id="GBM73503.1"/>
    </source>
</evidence>
<dbReference type="Proteomes" id="UP000499080">
    <property type="component" value="Unassembled WGS sequence"/>
</dbReference>